<protein>
    <submittedName>
        <fullName evidence="4">Deleted in malignant brain tumors 1 protein-like</fullName>
    </submittedName>
</protein>
<dbReference type="PROSITE" id="PS50287">
    <property type="entry name" value="SRCR_2"/>
    <property type="match status" value="1"/>
</dbReference>
<keyword evidence="5" id="KW-1185">Reference proteome</keyword>
<evidence type="ECO:0000313" key="4">
    <source>
        <dbReference type="EMBL" id="KAF5890035.1"/>
    </source>
</evidence>
<dbReference type="GO" id="GO:0016020">
    <property type="term" value="C:membrane"/>
    <property type="evidence" value="ECO:0007669"/>
    <property type="project" value="InterPro"/>
</dbReference>
<comment type="caution">
    <text evidence="4">The sequence shown here is derived from an EMBL/GenBank/DDBJ whole genome shotgun (WGS) entry which is preliminary data.</text>
</comment>
<keyword evidence="1" id="KW-1015">Disulfide bond</keyword>
<proteinExistence type="predicted"/>
<dbReference type="Gene3D" id="3.10.250.10">
    <property type="entry name" value="SRCR-like domain"/>
    <property type="match status" value="1"/>
</dbReference>
<evidence type="ECO:0000313" key="5">
    <source>
        <dbReference type="Proteomes" id="UP000727407"/>
    </source>
</evidence>
<reference evidence="4" key="1">
    <citation type="submission" date="2020-07" db="EMBL/GenBank/DDBJ databases">
        <title>Clarias magur genome sequencing, assembly and annotation.</title>
        <authorList>
            <person name="Kushwaha B."/>
            <person name="Kumar R."/>
            <person name="Das P."/>
            <person name="Joshi C.G."/>
            <person name="Kumar D."/>
            <person name="Nagpure N.S."/>
            <person name="Pandey M."/>
            <person name="Agarwal S."/>
            <person name="Srivastava S."/>
            <person name="Singh M."/>
            <person name="Sahoo L."/>
            <person name="Jayasankar P."/>
            <person name="Meher P.K."/>
            <person name="Koringa P.G."/>
            <person name="Iquebal M.A."/>
            <person name="Das S.P."/>
            <person name="Bit A."/>
            <person name="Patnaik S."/>
            <person name="Patel N."/>
            <person name="Shah T.M."/>
            <person name="Hinsu A."/>
            <person name="Jena J.K."/>
        </authorList>
    </citation>
    <scope>NUCLEOTIDE SEQUENCE</scope>
    <source>
        <strain evidence="4">CIFAMagur01</strain>
        <tissue evidence="4">Testis</tissue>
    </source>
</reference>
<dbReference type="InterPro" id="IPR036772">
    <property type="entry name" value="SRCR-like_dom_sf"/>
</dbReference>
<gene>
    <name evidence="4" type="ORF">DAT39_020260</name>
</gene>
<dbReference type="Proteomes" id="UP000727407">
    <property type="component" value="Unassembled WGS sequence"/>
</dbReference>
<dbReference type="EMBL" id="QNUK01000732">
    <property type="protein sequence ID" value="KAF5890035.1"/>
    <property type="molecule type" value="Genomic_DNA"/>
</dbReference>
<evidence type="ECO:0000259" key="3">
    <source>
        <dbReference type="PROSITE" id="PS50287"/>
    </source>
</evidence>
<evidence type="ECO:0000256" key="1">
    <source>
        <dbReference type="ARBA" id="ARBA00023157"/>
    </source>
</evidence>
<dbReference type="SUPFAM" id="SSF56487">
    <property type="entry name" value="SRCR-like"/>
    <property type="match status" value="1"/>
</dbReference>
<dbReference type="OrthoDB" id="8719906at2759"/>
<organism evidence="4 5">
    <name type="scientific">Clarias magur</name>
    <name type="common">Asian catfish</name>
    <name type="synonym">Macropteronotus magur</name>
    <dbReference type="NCBI Taxonomy" id="1594786"/>
    <lineage>
        <taxon>Eukaryota</taxon>
        <taxon>Metazoa</taxon>
        <taxon>Chordata</taxon>
        <taxon>Craniata</taxon>
        <taxon>Vertebrata</taxon>
        <taxon>Euteleostomi</taxon>
        <taxon>Actinopterygii</taxon>
        <taxon>Neopterygii</taxon>
        <taxon>Teleostei</taxon>
        <taxon>Ostariophysi</taxon>
        <taxon>Siluriformes</taxon>
        <taxon>Clariidae</taxon>
        <taxon>Clarias</taxon>
    </lineage>
</organism>
<evidence type="ECO:0000256" key="2">
    <source>
        <dbReference type="PROSITE-ProRule" id="PRU00196"/>
    </source>
</evidence>
<name>A0A8J4T730_CLAMG</name>
<feature type="domain" description="SRCR" evidence="3">
    <location>
        <begin position="120"/>
        <end position="224"/>
    </location>
</feature>
<dbReference type="AlphaFoldDB" id="A0A8J4T730"/>
<comment type="caution">
    <text evidence="2">Lacks conserved residue(s) required for the propagation of feature annotation.</text>
</comment>
<accession>A0A8J4T730</accession>
<feature type="non-terminal residue" evidence="4">
    <location>
        <position position="1"/>
    </location>
</feature>
<sequence>MKGQMWRQMWIVTAAALLDPIIILNPPLFAVGGNYSVHIYIPDYAYTNATLILYFRRASNKSFEIYGSRVVGPGEQGGVVTITNATETNEFLCEMEVFFNGRTLRSRSKPVTAIPEALQVRFGPKGSGSDSCYGDAYVNVSGNWAPLCFSSKDSYGFSVAGVICRELGCGRAIDFTPISHTLYTDALPPPKLSVENHDTASRVYVRSTEDVQLQCIFYSPRHEF</sequence>
<dbReference type="InterPro" id="IPR001190">
    <property type="entry name" value="SRCR"/>
</dbReference>